<proteinExistence type="predicted"/>
<evidence type="ECO:0000313" key="3">
    <source>
        <dbReference type="Proteomes" id="UP000297703"/>
    </source>
</evidence>
<evidence type="ECO:0000313" key="2">
    <source>
        <dbReference type="EMBL" id="TFK08632.1"/>
    </source>
</evidence>
<dbReference type="EMBL" id="QXTE01000066">
    <property type="protein sequence ID" value="TFK08632.1"/>
    <property type="molecule type" value="Genomic_DNA"/>
</dbReference>
<keyword evidence="3" id="KW-1185">Reference proteome</keyword>
<comment type="caution">
    <text evidence="2">The sequence shown here is derived from an EMBL/GenBank/DDBJ whole genome shotgun (WGS) entry which is preliminary data.</text>
</comment>
<dbReference type="AlphaFoldDB" id="A0A4D9END7"/>
<name>A0A4D9END7_9SAUR</name>
<feature type="region of interest" description="Disordered" evidence="1">
    <location>
        <begin position="1"/>
        <end position="26"/>
    </location>
</feature>
<accession>A0A4D9END7</accession>
<organism evidence="2 3">
    <name type="scientific">Platysternon megacephalum</name>
    <name type="common">big-headed turtle</name>
    <dbReference type="NCBI Taxonomy" id="55544"/>
    <lineage>
        <taxon>Eukaryota</taxon>
        <taxon>Metazoa</taxon>
        <taxon>Chordata</taxon>
        <taxon>Craniata</taxon>
        <taxon>Vertebrata</taxon>
        <taxon>Euteleostomi</taxon>
        <taxon>Archelosauria</taxon>
        <taxon>Testudinata</taxon>
        <taxon>Testudines</taxon>
        <taxon>Cryptodira</taxon>
        <taxon>Durocryptodira</taxon>
        <taxon>Testudinoidea</taxon>
        <taxon>Platysternidae</taxon>
        <taxon>Platysternon</taxon>
    </lineage>
</organism>
<evidence type="ECO:0000256" key="1">
    <source>
        <dbReference type="SAM" id="MobiDB-lite"/>
    </source>
</evidence>
<feature type="compositionally biased region" description="Basic residues" evidence="1">
    <location>
        <begin position="76"/>
        <end position="87"/>
    </location>
</feature>
<sequence length="131" mass="14388">MEGVNLDKGRDKGQGGGAESHADLPKETLSWKMCGGHPVTGEKVLLKMVRAAHKELQLSPWAAAFPGASPHESGRSRQHSGNHKRQQYRQETWHLRNVGAPGRLFLNKILPALFNGILNGKWKGSLTFSSI</sequence>
<gene>
    <name evidence="2" type="ORF">DR999_PMT08384</name>
</gene>
<protein>
    <submittedName>
        <fullName evidence="2">SH3 and cysteine-rich domain-containing protein</fullName>
    </submittedName>
</protein>
<dbReference type="Proteomes" id="UP000297703">
    <property type="component" value="Unassembled WGS sequence"/>
</dbReference>
<reference evidence="2 3" key="2">
    <citation type="submission" date="2019-04" db="EMBL/GenBank/DDBJ databases">
        <title>The genome sequence of big-headed turtle.</title>
        <authorList>
            <person name="Gong S."/>
        </authorList>
    </citation>
    <scope>NUCLEOTIDE SEQUENCE [LARGE SCALE GENOMIC DNA]</scope>
    <source>
        <strain evidence="2">DO16091913</strain>
        <tissue evidence="2">Muscle</tissue>
    </source>
</reference>
<feature type="region of interest" description="Disordered" evidence="1">
    <location>
        <begin position="64"/>
        <end position="90"/>
    </location>
</feature>
<reference evidence="2 3" key="1">
    <citation type="submission" date="2019-04" db="EMBL/GenBank/DDBJ databases">
        <title>Draft genome of the big-headed turtle Platysternon megacephalum.</title>
        <authorList>
            <person name="Gong S."/>
        </authorList>
    </citation>
    <scope>NUCLEOTIDE SEQUENCE [LARGE SCALE GENOMIC DNA]</scope>
    <source>
        <strain evidence="2">DO16091913</strain>
        <tissue evidence="2">Muscle</tissue>
    </source>
</reference>
<feature type="compositionally biased region" description="Basic and acidic residues" evidence="1">
    <location>
        <begin position="1"/>
        <end position="13"/>
    </location>
</feature>